<keyword evidence="8" id="KW-1185">Reference proteome</keyword>
<feature type="domain" description="AIPP2-like SPOC-like" evidence="6">
    <location>
        <begin position="1"/>
        <end position="41"/>
    </location>
</feature>
<reference evidence="7" key="1">
    <citation type="submission" date="2023-10" db="EMBL/GenBank/DDBJ databases">
        <authorList>
            <person name="Domelevo Entfellner J.-B."/>
        </authorList>
    </citation>
    <scope>NUCLEOTIDE SEQUENCE</scope>
</reference>
<evidence type="ECO:0000256" key="5">
    <source>
        <dbReference type="ARBA" id="ARBA00023163"/>
    </source>
</evidence>
<sequence length="175" mass="19133">MNNDLALQGTVDGVELLIFPSNLLPKNSQCWNDMFFLWSVFRGQRGNNSKSTAMINSLELKNGDAVKNWPFDLNACPEGGDGMAKLDGISKFQLLRDTVLVGDDNSSKGDKANEGCIVIDANTSPWPESEMHEKGLVGIEDDNVEVPPSSQLSTTLNPIQWEIVDALIFLSMGKS</sequence>
<evidence type="ECO:0000256" key="4">
    <source>
        <dbReference type="ARBA" id="ARBA00023015"/>
    </source>
</evidence>
<dbReference type="GO" id="GO:0140566">
    <property type="term" value="F:histone reader activity"/>
    <property type="evidence" value="ECO:0007669"/>
    <property type="project" value="InterPro"/>
</dbReference>
<keyword evidence="5" id="KW-0804">Transcription</keyword>
<dbReference type="Proteomes" id="UP001189624">
    <property type="component" value="Chromosome 2"/>
</dbReference>
<keyword evidence="2" id="KW-0863">Zinc-finger</keyword>
<dbReference type="GO" id="GO:0034244">
    <property type="term" value="P:negative regulation of transcription elongation by RNA polymerase II"/>
    <property type="evidence" value="ECO:0007669"/>
    <property type="project" value="InterPro"/>
</dbReference>
<evidence type="ECO:0000313" key="7">
    <source>
        <dbReference type="EMBL" id="CAJ1929079.1"/>
    </source>
</evidence>
<evidence type="ECO:0000259" key="6">
    <source>
        <dbReference type="Pfam" id="PF23121"/>
    </source>
</evidence>
<dbReference type="AlphaFoldDB" id="A0AA86VCY8"/>
<proteinExistence type="predicted"/>
<keyword evidence="4" id="KW-0805">Transcription regulation</keyword>
<evidence type="ECO:0000256" key="2">
    <source>
        <dbReference type="ARBA" id="ARBA00022771"/>
    </source>
</evidence>
<evidence type="ECO:0000256" key="3">
    <source>
        <dbReference type="ARBA" id="ARBA00022833"/>
    </source>
</evidence>
<dbReference type="EMBL" id="OY731399">
    <property type="protein sequence ID" value="CAJ1929079.1"/>
    <property type="molecule type" value="Genomic_DNA"/>
</dbReference>
<keyword evidence="3" id="KW-0862">Zinc</keyword>
<accession>A0AA86VCY8</accession>
<name>A0AA86VCY8_9FABA</name>
<gene>
    <name evidence="7" type="ORF">AYBTSS11_LOCUS4374</name>
</gene>
<dbReference type="Gramene" id="rna-AYBTSS11_LOCUS4374">
    <property type="protein sequence ID" value="CAJ1929079.1"/>
    <property type="gene ID" value="gene-AYBTSS11_LOCUS4374"/>
</dbReference>
<evidence type="ECO:0000313" key="8">
    <source>
        <dbReference type="Proteomes" id="UP001189624"/>
    </source>
</evidence>
<dbReference type="PANTHER" id="PTHR33304:SF15">
    <property type="entry name" value="ZINC FINGER PHD-TYPE DOMAIN-CONTAINING PROTEIN"/>
    <property type="match status" value="1"/>
</dbReference>
<dbReference type="GO" id="GO:0008270">
    <property type="term" value="F:zinc ion binding"/>
    <property type="evidence" value="ECO:0007669"/>
    <property type="project" value="UniProtKB-KW"/>
</dbReference>
<dbReference type="InterPro" id="IPR056280">
    <property type="entry name" value="AIPP2-like_SPOC"/>
</dbReference>
<evidence type="ECO:0000256" key="1">
    <source>
        <dbReference type="ARBA" id="ARBA00022723"/>
    </source>
</evidence>
<organism evidence="7 8">
    <name type="scientific">Sphenostylis stenocarpa</name>
    <dbReference type="NCBI Taxonomy" id="92480"/>
    <lineage>
        <taxon>Eukaryota</taxon>
        <taxon>Viridiplantae</taxon>
        <taxon>Streptophyta</taxon>
        <taxon>Embryophyta</taxon>
        <taxon>Tracheophyta</taxon>
        <taxon>Spermatophyta</taxon>
        <taxon>Magnoliopsida</taxon>
        <taxon>eudicotyledons</taxon>
        <taxon>Gunneridae</taxon>
        <taxon>Pentapetalae</taxon>
        <taxon>rosids</taxon>
        <taxon>fabids</taxon>
        <taxon>Fabales</taxon>
        <taxon>Fabaceae</taxon>
        <taxon>Papilionoideae</taxon>
        <taxon>50 kb inversion clade</taxon>
        <taxon>NPAAA clade</taxon>
        <taxon>indigoferoid/millettioid clade</taxon>
        <taxon>Phaseoleae</taxon>
        <taxon>Sphenostylis</taxon>
    </lineage>
</organism>
<dbReference type="InterPro" id="IPR049914">
    <property type="entry name" value="PHD1-3/5-6"/>
</dbReference>
<protein>
    <recommendedName>
        <fullName evidence="6">AIPP2-like SPOC-like domain-containing protein</fullName>
    </recommendedName>
</protein>
<dbReference type="PANTHER" id="PTHR33304">
    <property type="match status" value="1"/>
</dbReference>
<dbReference type="Pfam" id="PF23121">
    <property type="entry name" value="SPOC_AIPP2"/>
    <property type="match status" value="1"/>
</dbReference>
<keyword evidence="1" id="KW-0479">Metal-binding</keyword>